<dbReference type="VEuPathDB" id="FungiDB:TRICI_003737"/>
<name>A0A642V361_9ASCO</name>
<keyword evidence="1" id="KW-0812">Transmembrane</keyword>
<dbReference type="PANTHER" id="PTHR42055">
    <property type="entry name" value="YALI0E03476P"/>
    <property type="match status" value="1"/>
</dbReference>
<dbReference type="PANTHER" id="PTHR42055:SF1">
    <property type="entry name" value="YALI0E03476P"/>
    <property type="match status" value="1"/>
</dbReference>
<dbReference type="Proteomes" id="UP000761534">
    <property type="component" value="Unassembled WGS sequence"/>
</dbReference>
<keyword evidence="1" id="KW-0472">Membrane</keyword>
<keyword evidence="3" id="KW-1185">Reference proteome</keyword>
<proteinExistence type="predicted"/>
<dbReference type="EMBL" id="SWFS01000276">
    <property type="protein sequence ID" value="KAA8911696.1"/>
    <property type="molecule type" value="Genomic_DNA"/>
</dbReference>
<organism evidence="2 3">
    <name type="scientific">Trichomonascus ciferrii</name>
    <dbReference type="NCBI Taxonomy" id="44093"/>
    <lineage>
        <taxon>Eukaryota</taxon>
        <taxon>Fungi</taxon>
        <taxon>Dikarya</taxon>
        <taxon>Ascomycota</taxon>
        <taxon>Saccharomycotina</taxon>
        <taxon>Dipodascomycetes</taxon>
        <taxon>Dipodascales</taxon>
        <taxon>Trichomonascaceae</taxon>
        <taxon>Trichomonascus</taxon>
        <taxon>Trichomonascus ciferrii complex</taxon>
    </lineage>
</organism>
<evidence type="ECO:0000313" key="2">
    <source>
        <dbReference type="EMBL" id="KAA8911696.1"/>
    </source>
</evidence>
<evidence type="ECO:0000256" key="1">
    <source>
        <dbReference type="SAM" id="Phobius"/>
    </source>
</evidence>
<reference evidence="2" key="1">
    <citation type="journal article" date="2019" name="G3 (Bethesda)">
        <title>Genome Assemblies of Two Rare Opportunistic Yeast Pathogens: Diutina rugosa (syn. Candida rugosa) and Trichomonascus ciferrii (syn. Candida ciferrii).</title>
        <authorList>
            <person name="Mixao V."/>
            <person name="Saus E."/>
            <person name="Hansen A.P."/>
            <person name="Lass-Florl C."/>
            <person name="Gabaldon T."/>
        </authorList>
    </citation>
    <scope>NUCLEOTIDE SEQUENCE</scope>
    <source>
        <strain evidence="2">CBS 4856</strain>
    </source>
</reference>
<dbReference type="AlphaFoldDB" id="A0A642V361"/>
<feature type="transmembrane region" description="Helical" evidence="1">
    <location>
        <begin position="21"/>
        <end position="37"/>
    </location>
</feature>
<keyword evidence="1" id="KW-1133">Transmembrane helix</keyword>
<gene>
    <name evidence="2" type="ORF">TRICI_003737</name>
</gene>
<dbReference type="OrthoDB" id="4090949at2759"/>
<sequence>MPEEARNHERPNSGRLIRHRTLLRNFAAFCVIVIVLWKCLPSATTASTGSPTPLQEVKTHNTLLSAIKSNQELLEGISQGYIYGVDPAASWRKPIVFDPRYSVASMKIPPTHRRCQVSTYIDSEDERQKVNELLQVWKRAWWAFGFEPVILTRKDCESNPNYREFNSSADIEHEYKVRNRKLFAWAAHGAGLYADYTAIPATWFDSDDTLELFKSCNFAHPVKYKDTELDLFHADISYAKKIINALLKGSSDPELVDDLFYEEEQNLIAHYTPDNMEKMFDGKEKSVAETAKIANAHLHHAFLSKYPKGIAVLDPNGDDALKEPAHRLAERLASCPQFEDSDSCPPTQPNLKMAEKLQKSHVPVRSSSERLCGNPCTSRDGISTSAINIEVTPSLPPANSGYFSCVGIAHPLSVLTMVEGKPDVTASSARKHLLRDPTVRALTSGYITSDMVGIDQRLLLVKDAMYTLPSTSNSSWLLWEQEFGQEQVQEELVEWDLGFSMDEKRPSTLQDNKDSKKMTWIQQLGENAVGRVIPKKKTAKNDEDKTAIETWNTGDSEMWKFLFGWLSQRNDELARVVFETVNA</sequence>
<accession>A0A642V361</accession>
<comment type="caution">
    <text evidence="2">The sequence shown here is derived from an EMBL/GenBank/DDBJ whole genome shotgun (WGS) entry which is preliminary data.</text>
</comment>
<evidence type="ECO:0000313" key="3">
    <source>
        <dbReference type="Proteomes" id="UP000761534"/>
    </source>
</evidence>
<protein>
    <submittedName>
        <fullName evidence="2">Uncharacterized protein</fullName>
    </submittedName>
</protein>